<organism evidence="1 2">
    <name type="scientific">Geodermatophilus amargosae</name>
    <dbReference type="NCBI Taxonomy" id="1296565"/>
    <lineage>
        <taxon>Bacteria</taxon>
        <taxon>Bacillati</taxon>
        <taxon>Actinomycetota</taxon>
        <taxon>Actinomycetes</taxon>
        <taxon>Geodermatophilales</taxon>
        <taxon>Geodermatophilaceae</taxon>
        <taxon>Geodermatophilus</taxon>
    </lineage>
</organism>
<protein>
    <submittedName>
        <fullName evidence="1">Uncharacterized protein</fullName>
    </submittedName>
</protein>
<name>A0A1I7CVC5_9ACTN</name>
<dbReference type="Proteomes" id="UP000199546">
    <property type="component" value="Unassembled WGS sequence"/>
</dbReference>
<dbReference type="AlphaFoldDB" id="A0A1I7CVC5"/>
<evidence type="ECO:0000313" key="1">
    <source>
        <dbReference type="EMBL" id="SFU03360.1"/>
    </source>
</evidence>
<keyword evidence="2" id="KW-1185">Reference proteome</keyword>
<accession>A0A1I7CVC5</accession>
<proteinExistence type="predicted"/>
<gene>
    <name evidence="1" type="ORF">SAMN05660657_04928</name>
</gene>
<dbReference type="STRING" id="1296565.SAMN05660657_04928"/>
<dbReference type="EMBL" id="FPBA01000027">
    <property type="protein sequence ID" value="SFU03360.1"/>
    <property type="molecule type" value="Genomic_DNA"/>
</dbReference>
<evidence type="ECO:0000313" key="2">
    <source>
        <dbReference type="Proteomes" id="UP000199546"/>
    </source>
</evidence>
<reference evidence="2" key="1">
    <citation type="submission" date="2016-10" db="EMBL/GenBank/DDBJ databases">
        <authorList>
            <person name="Varghese N."/>
            <person name="Submissions S."/>
        </authorList>
    </citation>
    <scope>NUCLEOTIDE SEQUENCE [LARGE SCALE GENOMIC DNA]</scope>
    <source>
        <strain evidence="2">DSM 46136</strain>
    </source>
</reference>
<dbReference type="RefSeq" id="WP_093583774.1">
    <property type="nucleotide sequence ID" value="NZ_FPBA01000027.1"/>
</dbReference>
<sequence>MHRYYAVAICLLAAQRVEDGERGADAQLRGVFTSALEAGDVDVAARAETALAAARSRVS</sequence>